<dbReference type="Proteomes" id="UP001343257">
    <property type="component" value="Unassembled WGS sequence"/>
</dbReference>
<dbReference type="InterPro" id="IPR016024">
    <property type="entry name" value="ARM-type_fold"/>
</dbReference>
<accession>A0ABU6PV77</accession>
<keyword evidence="2" id="KW-1185">Reference proteome</keyword>
<sequence>MLESLGQAQNETELEGWLVSASHLPGPRANLGLAERFASGLEAIQLDDEWWNRLLQWMKLNAEDAGDNEPRVFLPFCAIQALGACYAASDALRKAEIFAQIRGAMNDPRWRMREGAAMAMQRIGEKDFNTLRSYIAEHLEQANMLERRAFIAALAHPPLLTEDARIVFALDISDRIMEDIHADRASGTKEDFRVLSKGLEYAISVFAERLPQDGFALLAKFAATEDKRLHKIIKSNLGKARIAKKYPEEISRIAGMIT</sequence>
<proteinExistence type="predicted"/>
<evidence type="ECO:0000313" key="2">
    <source>
        <dbReference type="Proteomes" id="UP001343257"/>
    </source>
</evidence>
<evidence type="ECO:0000313" key="1">
    <source>
        <dbReference type="EMBL" id="MED5018790.1"/>
    </source>
</evidence>
<dbReference type="EMBL" id="JARTLD010000038">
    <property type="protein sequence ID" value="MED5018790.1"/>
    <property type="molecule type" value="Genomic_DNA"/>
</dbReference>
<protein>
    <recommendedName>
        <fullName evidence="3">HEAT repeat domain-containing protein</fullName>
    </recommendedName>
</protein>
<comment type="caution">
    <text evidence="1">The sequence shown here is derived from an EMBL/GenBank/DDBJ whole genome shotgun (WGS) entry which is preliminary data.</text>
</comment>
<dbReference type="RefSeq" id="WP_328279340.1">
    <property type="nucleotide sequence ID" value="NZ_JARTLD010000038.1"/>
</dbReference>
<evidence type="ECO:0008006" key="3">
    <source>
        <dbReference type="Google" id="ProtNLM"/>
    </source>
</evidence>
<reference evidence="1 2" key="1">
    <citation type="submission" date="2023-03" db="EMBL/GenBank/DDBJ databases">
        <title>Bacillus Genome Sequencing.</title>
        <authorList>
            <person name="Dunlap C."/>
        </authorList>
    </citation>
    <scope>NUCLEOTIDE SEQUENCE [LARGE SCALE GENOMIC DNA]</scope>
    <source>
        <strain evidence="1 2">NRS-52</strain>
    </source>
</reference>
<organism evidence="1 2">
    <name type="scientific">Paenibacillus chibensis</name>
    <dbReference type="NCBI Taxonomy" id="59846"/>
    <lineage>
        <taxon>Bacteria</taxon>
        <taxon>Bacillati</taxon>
        <taxon>Bacillota</taxon>
        <taxon>Bacilli</taxon>
        <taxon>Bacillales</taxon>
        <taxon>Paenibacillaceae</taxon>
        <taxon>Paenibacillus</taxon>
    </lineage>
</organism>
<gene>
    <name evidence="1" type="ORF">P9847_15885</name>
</gene>
<name>A0ABU6PV77_9BACL</name>
<dbReference type="SUPFAM" id="SSF48371">
    <property type="entry name" value="ARM repeat"/>
    <property type="match status" value="1"/>
</dbReference>